<keyword evidence="3" id="KW-1185">Reference proteome</keyword>
<dbReference type="EMBL" id="LSRX01000955">
    <property type="protein sequence ID" value="OLP85812.1"/>
    <property type="molecule type" value="Genomic_DNA"/>
</dbReference>
<evidence type="ECO:0000256" key="1">
    <source>
        <dbReference type="SAM" id="MobiDB-lite"/>
    </source>
</evidence>
<dbReference type="AlphaFoldDB" id="A0A1Q9CSC3"/>
<organism evidence="2 3">
    <name type="scientific">Symbiodinium microadriaticum</name>
    <name type="common">Dinoflagellate</name>
    <name type="synonym">Zooxanthella microadriatica</name>
    <dbReference type="NCBI Taxonomy" id="2951"/>
    <lineage>
        <taxon>Eukaryota</taxon>
        <taxon>Sar</taxon>
        <taxon>Alveolata</taxon>
        <taxon>Dinophyceae</taxon>
        <taxon>Suessiales</taxon>
        <taxon>Symbiodiniaceae</taxon>
        <taxon>Symbiodinium</taxon>
    </lineage>
</organism>
<feature type="region of interest" description="Disordered" evidence="1">
    <location>
        <begin position="484"/>
        <end position="504"/>
    </location>
</feature>
<name>A0A1Q9CSC3_SYMMI</name>
<evidence type="ECO:0000313" key="2">
    <source>
        <dbReference type="EMBL" id="OLP85812.1"/>
    </source>
</evidence>
<evidence type="ECO:0000313" key="3">
    <source>
        <dbReference type="Proteomes" id="UP000186817"/>
    </source>
</evidence>
<accession>A0A1Q9CSC3</accession>
<proteinExistence type="predicted"/>
<comment type="caution">
    <text evidence="2">The sequence shown here is derived from an EMBL/GenBank/DDBJ whole genome shotgun (WGS) entry which is preliminary data.</text>
</comment>
<dbReference type="OrthoDB" id="406276at2759"/>
<protein>
    <submittedName>
        <fullName evidence="2">Uncharacterized protein</fullName>
    </submittedName>
</protein>
<feature type="region of interest" description="Disordered" evidence="1">
    <location>
        <begin position="629"/>
        <end position="669"/>
    </location>
</feature>
<sequence length="669" mass="73891">MERAEGNQLSTKAQFVLAGTGNMCSISQEKKKVSRRPSFLCSRDAMIPKLVLVAVCHVTGALEATENDHASLVQSAASTHPALQARPRKLHLLSHRSCSQDPISDGCGGASKAIETLRRIAGNYTQIDAAHIYDRLPDELMNDPRWQRHVSSNVRGRGYWFWKAALSKMLLDKGEMQLGDDLLYVDTDALGELGHLLKMREETTEDVVIRKQPHCEHVWTKGEIFERFNTTWDNPHYGLTQQPKAQAYLMRLNARTSRLLRTWEMLLQDFHLVSDEPSRNTALDGPWHKRKENRHDQSLLSMVIKASVPKSGTCKEPDFDCDNLGQRDETAGWSVHPELGVPGLTVSYFSKRLRFEQVTGLQDPDQASLLAPSRSSETWKAYWAKPPAEHKQRKNLAGSGGSQFTKLKKLLGAVVKREKELSKLTGAVNGILFPGNNVVDDGLASEEVPQSITITGSTVYGNVIGGNSGLSHIGSDLRTIGNSKNGASFSSGDSITESGNSQRNQDIDWHHDVSMPMNKENIWSHDVDMPVNWHHDVAMPMTKDIDWHHDVFMPTKKDNVLSHDVYMPVGNTQRSFGISAGDTQWRHDVFMPIGNTKKTVDVSANGTNIHHRVDTDLFDKASHRLGEIASSRLGGSGAGTDNGGEPLDLGGDGLGDTEFDANGNSTSSP</sequence>
<reference evidence="2 3" key="1">
    <citation type="submission" date="2016-02" db="EMBL/GenBank/DDBJ databases">
        <title>Genome analysis of coral dinoflagellate symbionts highlights evolutionary adaptations to a symbiotic lifestyle.</title>
        <authorList>
            <person name="Aranda M."/>
            <person name="Li Y."/>
            <person name="Liew Y.J."/>
            <person name="Baumgarten S."/>
            <person name="Simakov O."/>
            <person name="Wilson M."/>
            <person name="Piel J."/>
            <person name="Ashoor H."/>
            <person name="Bougouffa S."/>
            <person name="Bajic V.B."/>
            <person name="Ryu T."/>
            <person name="Ravasi T."/>
            <person name="Bayer T."/>
            <person name="Micklem G."/>
            <person name="Kim H."/>
            <person name="Bhak J."/>
            <person name="Lajeunesse T.C."/>
            <person name="Voolstra C.R."/>
        </authorList>
    </citation>
    <scope>NUCLEOTIDE SEQUENCE [LARGE SCALE GENOMIC DNA]</scope>
    <source>
        <strain evidence="2 3">CCMP2467</strain>
    </source>
</reference>
<gene>
    <name evidence="2" type="ORF">AK812_SmicGene33159</name>
</gene>
<dbReference type="Proteomes" id="UP000186817">
    <property type="component" value="Unassembled WGS sequence"/>
</dbReference>